<feature type="compositionally biased region" description="Basic and acidic residues" evidence="2">
    <location>
        <begin position="401"/>
        <end position="412"/>
    </location>
</feature>
<proteinExistence type="inferred from homology"/>
<evidence type="ECO:0000313" key="6">
    <source>
        <dbReference type="Proteomes" id="UP000077202"/>
    </source>
</evidence>
<dbReference type="InterPro" id="IPR026057">
    <property type="entry name" value="TBL_C"/>
</dbReference>
<organism evidence="5 6">
    <name type="scientific">Marchantia polymorpha subsp. ruderalis</name>
    <dbReference type="NCBI Taxonomy" id="1480154"/>
    <lineage>
        <taxon>Eukaryota</taxon>
        <taxon>Viridiplantae</taxon>
        <taxon>Streptophyta</taxon>
        <taxon>Embryophyta</taxon>
        <taxon>Marchantiophyta</taxon>
        <taxon>Marchantiopsida</taxon>
        <taxon>Marchantiidae</taxon>
        <taxon>Marchantiales</taxon>
        <taxon>Marchantiaceae</taxon>
        <taxon>Marchantia</taxon>
    </lineage>
</organism>
<name>A0A176VU59_MARPO</name>
<reference evidence="5" key="1">
    <citation type="submission" date="2016-03" db="EMBL/GenBank/DDBJ databases">
        <title>Mechanisms controlling the formation of the plant cell surface in tip-growing cells are functionally conserved among land plants.</title>
        <authorList>
            <person name="Honkanen S."/>
            <person name="Jones V.A."/>
            <person name="Morieri G."/>
            <person name="Champion C."/>
            <person name="Hetherington A.J."/>
            <person name="Kelly S."/>
            <person name="Saint-Marcoux D."/>
            <person name="Proust H."/>
            <person name="Prescott H."/>
            <person name="Dolan L."/>
        </authorList>
    </citation>
    <scope>NUCLEOTIDE SEQUENCE [LARGE SCALE GENOMIC DNA]</scope>
    <source>
        <tissue evidence="5">Whole gametophyte</tissue>
    </source>
</reference>
<keyword evidence="3" id="KW-0472">Membrane</keyword>
<evidence type="ECO:0000256" key="1">
    <source>
        <dbReference type="ARBA" id="ARBA00007727"/>
    </source>
</evidence>
<sequence>MMMTSSNSPNAPYLRHAREHQKANEGWTVTLKIAIPKPRHWLACSTGWIVLFIVYLSSTLWVSGFNRHPYLSSNSSAFSKYLQGPVTRFPAMRAVHDPEEVYEEMLEPGTDSEDPFLSNAAMSTWSPVVPSTSSDSIPLSVSRENIEAVGLTLPGTDPSNTKDAEVEPGRYPAPTMGSEDLVERDRLSPSLVPSTVTRKAPAPYIGSRQAGDHEPADSADVVDLEYADPPLANGSPGEELDEKIFPPGSAQGESLWIQGRIDDAQSVDTSHSPEVSRVEAPMSSPAEEEHRVEHKEASEDGPAPSPQPGTPENSSTSSWTEVAPKAAMEDGDSLSSPTESSSWQQQHKEASEDGPAPSPQPGTPENSSTSSWTEVAPEAAMEDGDSLSSPTESSSWQQQEETGRIKEHKEASEDGPAPSPQPSAPENSNTSSWTEVAPKAAMEDGISHLSPTESSSWQQQEETPNAATVNVTDSAMAPGSWKNFFPAEETKVETPSSAAPTSEGEPEPEPEPVIRATSIRGRKAVAAFRTYFDCVSESGKWVYDPTPRPLPWSFVGERYLTMCDGYHEMLGGVYGEQADRIALSGDGKWEVREALKWVWQSNDTCPLQRVARDELCRRLGPRRNVMVVGDSLNHGLSWSIMNHLITNGTGYARFMNYDRTTDGVYEMCADIFGQGNGFKISFVRNDRLSLVSAPVYDDRSNFHEYPWMDLVGTYGVKILLLNRGAHYENDTVYERSLRETFTALRKTYPDVQVIYRNTPPGHANCTNTTAVPPLAQRQEFGWDGVKWPDFYSWGLFARQNVLARKIVEEFEYIYMDVDTMLALRADGHPHPQDCLHYCLPGPSDIGVQLLYNMLPFL</sequence>
<evidence type="ECO:0000313" key="5">
    <source>
        <dbReference type="EMBL" id="OAE23953.1"/>
    </source>
</evidence>
<comment type="similarity">
    <text evidence="1">Belongs to the PC-esterase family. TBL subfamily.</text>
</comment>
<dbReference type="InterPro" id="IPR029962">
    <property type="entry name" value="TBL"/>
</dbReference>
<dbReference type="PANTHER" id="PTHR32285">
    <property type="entry name" value="PROTEIN TRICHOME BIREFRINGENCE-LIKE 9-RELATED"/>
    <property type="match status" value="1"/>
</dbReference>
<evidence type="ECO:0000259" key="4">
    <source>
        <dbReference type="Pfam" id="PF13839"/>
    </source>
</evidence>
<evidence type="ECO:0000256" key="3">
    <source>
        <dbReference type="SAM" id="Phobius"/>
    </source>
</evidence>
<comment type="caution">
    <text evidence="5">The sequence shown here is derived from an EMBL/GenBank/DDBJ whole genome shotgun (WGS) entry which is preliminary data.</text>
</comment>
<feature type="compositionally biased region" description="Polar residues" evidence="2">
    <location>
        <begin position="449"/>
        <end position="465"/>
    </location>
</feature>
<keyword evidence="3" id="KW-1133">Transmembrane helix</keyword>
<dbReference type="EMBL" id="LVLJ01002730">
    <property type="protein sequence ID" value="OAE23953.1"/>
    <property type="molecule type" value="Genomic_DNA"/>
</dbReference>
<feature type="transmembrane region" description="Helical" evidence="3">
    <location>
        <begin position="41"/>
        <end position="62"/>
    </location>
</feature>
<keyword evidence="6" id="KW-1185">Reference proteome</keyword>
<accession>A0A176VU59</accession>
<dbReference type="PANTHER" id="PTHR32285:SF48">
    <property type="entry name" value="PROTEIN TRICHOME BIREFRINGENCE-LIKE 19"/>
    <property type="match status" value="1"/>
</dbReference>
<dbReference type="Proteomes" id="UP000077202">
    <property type="component" value="Unassembled WGS sequence"/>
</dbReference>
<feature type="compositionally biased region" description="Polar residues" evidence="2">
    <location>
        <begin position="424"/>
        <end position="434"/>
    </location>
</feature>
<feature type="region of interest" description="Disordered" evidence="2">
    <location>
        <begin position="149"/>
        <end position="465"/>
    </location>
</feature>
<feature type="region of interest" description="Disordered" evidence="2">
    <location>
        <begin position="489"/>
        <end position="515"/>
    </location>
</feature>
<keyword evidence="3" id="KW-0812">Transmembrane</keyword>
<feature type="compositionally biased region" description="Polar residues" evidence="2">
    <location>
        <begin position="386"/>
        <end position="400"/>
    </location>
</feature>
<evidence type="ECO:0000256" key="2">
    <source>
        <dbReference type="SAM" id="MobiDB-lite"/>
    </source>
</evidence>
<dbReference type="GO" id="GO:0016413">
    <property type="term" value="F:O-acetyltransferase activity"/>
    <property type="evidence" value="ECO:0007669"/>
    <property type="project" value="InterPro"/>
</dbReference>
<dbReference type="Pfam" id="PF13839">
    <property type="entry name" value="PC-Esterase"/>
    <property type="match status" value="1"/>
</dbReference>
<protein>
    <recommendedName>
        <fullName evidence="4">Trichome birefringence-like C-terminal domain-containing protein</fullName>
    </recommendedName>
</protein>
<dbReference type="AlphaFoldDB" id="A0A176VU59"/>
<feature type="compositionally biased region" description="Polar residues" evidence="2">
    <location>
        <begin position="310"/>
        <end position="320"/>
    </location>
</feature>
<feature type="domain" description="Trichome birefringence-like C-terminal" evidence="4">
    <location>
        <begin position="730"/>
        <end position="853"/>
    </location>
</feature>
<feature type="compositionally biased region" description="Basic and acidic residues" evidence="2">
    <location>
        <begin position="287"/>
        <end position="298"/>
    </location>
</feature>
<feature type="compositionally biased region" description="Polar residues" evidence="2">
    <location>
        <begin position="333"/>
        <end position="345"/>
    </location>
</feature>
<feature type="compositionally biased region" description="Polar residues" evidence="2">
    <location>
        <begin position="363"/>
        <end position="373"/>
    </location>
</feature>
<gene>
    <name evidence="5" type="ORF">AXG93_1217s1660</name>
</gene>